<feature type="transmembrane region" description="Helical" evidence="1">
    <location>
        <begin position="211"/>
        <end position="229"/>
    </location>
</feature>
<proteinExistence type="predicted"/>
<dbReference type="AlphaFoldDB" id="A0A1H4HJ77"/>
<feature type="transmembrane region" description="Helical" evidence="1">
    <location>
        <begin position="278"/>
        <end position="295"/>
    </location>
</feature>
<evidence type="ECO:0000313" key="3">
    <source>
        <dbReference type="Proteomes" id="UP000198850"/>
    </source>
</evidence>
<evidence type="ECO:0000313" key="2">
    <source>
        <dbReference type="EMBL" id="SEB21122.1"/>
    </source>
</evidence>
<reference evidence="2 3" key="1">
    <citation type="submission" date="2016-10" db="EMBL/GenBank/DDBJ databases">
        <authorList>
            <person name="de Groot N.N."/>
        </authorList>
    </citation>
    <scope>NUCLEOTIDE SEQUENCE [LARGE SCALE GENOMIC DNA]</scope>
    <source>
        <strain evidence="2 3">DSM 19033</strain>
    </source>
</reference>
<name>A0A1H4HJ77_9SPHI</name>
<feature type="transmembrane region" description="Helical" evidence="1">
    <location>
        <begin position="179"/>
        <end position="199"/>
    </location>
</feature>
<feature type="transmembrane region" description="Helical" evidence="1">
    <location>
        <begin position="102"/>
        <end position="125"/>
    </location>
</feature>
<sequence length="399" mass="44745">METITISQPSKEEKIATGVTAESSLPVYIYAVVFSSLSITGGLIWDLSWHMTIGRDGLFAPPHMFMYLGAVIAGVFSGYHVLRLTFASKAVEKQSAVHFWGIFYGSLGALFCIWGAFAMITSAPFDDWWHNTFGLDVKVLSPPHSILAVGMITIQFGAIVSVLAFQNRATDASPSTRDIINQCFNLSFGFLLIMVFFFANEYLSRNSMHKSLFYQISGALFPLFMVAASRASAGKWGATGMTIVFSVLLILLVWILPLFPAEPKLGPVLNHVTHYQNFDFPLLLIFPAIAIDLVNQRMRDKGDFVKAIYIGILFSVIFLVFQWPFGDFLMSTYARNWIFGSRSWYFGTDPDYPYRYVFKPSDLETTAVFIKGIGIAIVITIVSSSVGFRWGRWMKSIKR</sequence>
<organism evidence="2 3">
    <name type="scientific">Pedobacter hartonius</name>
    <dbReference type="NCBI Taxonomy" id="425514"/>
    <lineage>
        <taxon>Bacteria</taxon>
        <taxon>Pseudomonadati</taxon>
        <taxon>Bacteroidota</taxon>
        <taxon>Sphingobacteriia</taxon>
        <taxon>Sphingobacteriales</taxon>
        <taxon>Sphingobacteriaceae</taxon>
        <taxon>Pedobacter</taxon>
    </lineage>
</organism>
<keyword evidence="1" id="KW-0472">Membrane</keyword>
<keyword evidence="1" id="KW-1133">Transmembrane helix</keyword>
<dbReference type="EMBL" id="FNRA01000018">
    <property type="protein sequence ID" value="SEB21122.1"/>
    <property type="molecule type" value="Genomic_DNA"/>
</dbReference>
<feature type="transmembrane region" description="Helical" evidence="1">
    <location>
        <begin position="307"/>
        <end position="325"/>
    </location>
</feature>
<evidence type="ECO:0000256" key="1">
    <source>
        <dbReference type="SAM" id="Phobius"/>
    </source>
</evidence>
<keyword evidence="1" id="KW-0812">Transmembrane</keyword>
<dbReference type="RefSeq" id="WP_090560016.1">
    <property type="nucleotide sequence ID" value="NZ_FNRA01000018.1"/>
</dbReference>
<keyword evidence="3" id="KW-1185">Reference proteome</keyword>
<dbReference type="STRING" id="425514.SAMN05443550_11849"/>
<feature type="transmembrane region" description="Helical" evidence="1">
    <location>
        <begin position="145"/>
        <end position="167"/>
    </location>
</feature>
<accession>A0A1H4HJ77</accession>
<feature type="transmembrane region" description="Helical" evidence="1">
    <location>
        <begin position="368"/>
        <end position="390"/>
    </location>
</feature>
<protein>
    <submittedName>
        <fullName evidence="2">Uncharacterized protein</fullName>
    </submittedName>
</protein>
<feature type="transmembrane region" description="Helical" evidence="1">
    <location>
        <begin position="236"/>
        <end position="258"/>
    </location>
</feature>
<feature type="transmembrane region" description="Helical" evidence="1">
    <location>
        <begin position="65"/>
        <end position="82"/>
    </location>
</feature>
<feature type="transmembrane region" description="Helical" evidence="1">
    <location>
        <begin position="27"/>
        <end position="45"/>
    </location>
</feature>
<dbReference type="Proteomes" id="UP000198850">
    <property type="component" value="Unassembled WGS sequence"/>
</dbReference>
<dbReference type="OrthoDB" id="919086at2"/>
<gene>
    <name evidence="2" type="ORF">SAMN05443550_11849</name>
</gene>